<dbReference type="GO" id="GO:0008239">
    <property type="term" value="F:dipeptidyl-peptidase activity"/>
    <property type="evidence" value="ECO:0007669"/>
    <property type="project" value="TreeGrafter"/>
</dbReference>
<evidence type="ECO:0000256" key="4">
    <source>
        <dbReference type="ARBA" id="ARBA00022801"/>
    </source>
</evidence>
<dbReference type="InterPro" id="IPR042269">
    <property type="entry name" value="Ser_carbopepase_S28_SKS"/>
</dbReference>
<organism evidence="7 8">
    <name type="scientific">Sitophilus oryzae</name>
    <name type="common">Rice weevil</name>
    <name type="synonym">Curculio oryzae</name>
    <dbReference type="NCBI Taxonomy" id="7048"/>
    <lineage>
        <taxon>Eukaryota</taxon>
        <taxon>Metazoa</taxon>
        <taxon>Ecdysozoa</taxon>
        <taxon>Arthropoda</taxon>
        <taxon>Hexapoda</taxon>
        <taxon>Insecta</taxon>
        <taxon>Pterygota</taxon>
        <taxon>Neoptera</taxon>
        <taxon>Endopterygota</taxon>
        <taxon>Coleoptera</taxon>
        <taxon>Polyphaga</taxon>
        <taxon>Cucujiformia</taxon>
        <taxon>Curculionidae</taxon>
        <taxon>Dryophthorinae</taxon>
        <taxon>Sitophilus</taxon>
    </lineage>
</organism>
<keyword evidence="2 8" id="KW-0645">Protease</keyword>
<keyword evidence="4" id="KW-0378">Hydrolase</keyword>
<dbReference type="GO" id="GO:0070008">
    <property type="term" value="F:serine-type exopeptidase activity"/>
    <property type="evidence" value="ECO:0007669"/>
    <property type="project" value="InterPro"/>
</dbReference>
<dbReference type="FunFam" id="1.20.120.980:FF:000003">
    <property type="entry name" value="Serine protease 16"/>
    <property type="match status" value="1"/>
</dbReference>
<dbReference type="FunCoup" id="A0A6J2XD79">
    <property type="interactions" value="29"/>
</dbReference>
<dbReference type="GeneID" id="115877287"/>
<evidence type="ECO:0000256" key="5">
    <source>
        <dbReference type="ARBA" id="ARBA00023180"/>
    </source>
</evidence>
<reference evidence="8" key="1">
    <citation type="submission" date="2025-08" db="UniProtKB">
        <authorList>
            <consortium name="RefSeq"/>
        </authorList>
    </citation>
    <scope>IDENTIFICATION</scope>
    <source>
        <tissue evidence="8">Gonads</tissue>
    </source>
</reference>
<feature type="signal peptide" evidence="6">
    <location>
        <begin position="1"/>
        <end position="18"/>
    </location>
</feature>
<comment type="similarity">
    <text evidence="1">Belongs to the peptidase S28 family.</text>
</comment>
<dbReference type="Gene3D" id="1.20.120.980">
    <property type="entry name" value="Serine carboxypeptidase S28, SKS domain"/>
    <property type="match status" value="1"/>
</dbReference>
<evidence type="ECO:0000313" key="8">
    <source>
        <dbReference type="RefSeq" id="XP_030749283.1"/>
    </source>
</evidence>
<dbReference type="InterPro" id="IPR029058">
    <property type="entry name" value="AB_hydrolase_fold"/>
</dbReference>
<dbReference type="InParanoid" id="A0A6J2XD79"/>
<evidence type="ECO:0000256" key="1">
    <source>
        <dbReference type="ARBA" id="ARBA00011079"/>
    </source>
</evidence>
<sequence>MRLLGCLILFIAFTVSYSWRFFHNGRLKGGNLGIPHQKGIKGTSRNFTRWFKQTLDHFDTENVATWQQRYYVNEDFADQQRKVAFLMIGGEGEATDVWMTNGAWVDYGKNISAVLFQLEHRFYGKSHPTKDLSVENLKYLSSQQALADIATFIVSIGDEYNLDPDVKWIVFGGSYPGSLAAWARLKYPHLIYGAVSSSGPLLAVDDFEDYYQVVNDDLRSISEECYTAVKKGTAEIDVLLQHMVGQRTLTKLFQLCDPLEKSINNENDVSNFYENLASNFAGIAQYNKDNRLSTKGTALGNITLDTVCDIMTNTSLQSEITRLATFNSLLLNATNQTCLDFKYSKMIGELRNISWDSSQAEGGRQWTFQTCNEFGFFQTSDKKPQIFGDKFPLKFFVQQCSDIFGSQFDGDYLSRAIKATNINYGALNIEVSNVVFVHGSVDPWHKLGILKVLSKSTPAIYIPGTAHCANMYPASDNDLPDLKAARAEIEFHINKWLNFGYKI</sequence>
<keyword evidence="3 6" id="KW-0732">Signal</keyword>
<dbReference type="SUPFAM" id="SSF53474">
    <property type="entry name" value="alpha/beta-Hydrolases"/>
    <property type="match status" value="1"/>
</dbReference>
<dbReference type="GO" id="GO:0006508">
    <property type="term" value="P:proteolysis"/>
    <property type="evidence" value="ECO:0007669"/>
    <property type="project" value="UniProtKB-KW"/>
</dbReference>
<gene>
    <name evidence="8" type="primary">LOC115877287</name>
</gene>
<keyword evidence="5" id="KW-0325">Glycoprotein</keyword>
<dbReference type="KEGG" id="soy:115877287"/>
<dbReference type="RefSeq" id="XP_030749283.1">
    <property type="nucleotide sequence ID" value="XM_030893423.1"/>
</dbReference>
<protein>
    <submittedName>
        <fullName evidence="8">Serine protease F56F10.1</fullName>
    </submittedName>
</protein>
<keyword evidence="7" id="KW-1185">Reference proteome</keyword>
<evidence type="ECO:0000256" key="6">
    <source>
        <dbReference type="SAM" id="SignalP"/>
    </source>
</evidence>
<dbReference type="Proteomes" id="UP000504635">
    <property type="component" value="Unplaced"/>
</dbReference>
<dbReference type="InterPro" id="IPR008758">
    <property type="entry name" value="Peptidase_S28"/>
</dbReference>
<dbReference type="OrthoDB" id="1735038at2759"/>
<dbReference type="PANTHER" id="PTHR11010:SF117">
    <property type="entry name" value="SERINE PROTEASE 16"/>
    <property type="match status" value="1"/>
</dbReference>
<dbReference type="Gene3D" id="3.40.50.1820">
    <property type="entry name" value="alpha/beta hydrolase"/>
    <property type="match status" value="1"/>
</dbReference>
<dbReference type="AlphaFoldDB" id="A0A6J2XD79"/>
<evidence type="ECO:0000313" key="7">
    <source>
        <dbReference type="Proteomes" id="UP000504635"/>
    </source>
</evidence>
<name>A0A6J2XD79_SITOR</name>
<dbReference type="Pfam" id="PF05577">
    <property type="entry name" value="Peptidase_S28"/>
    <property type="match status" value="1"/>
</dbReference>
<proteinExistence type="inferred from homology"/>
<evidence type="ECO:0000256" key="2">
    <source>
        <dbReference type="ARBA" id="ARBA00022670"/>
    </source>
</evidence>
<evidence type="ECO:0000256" key="3">
    <source>
        <dbReference type="ARBA" id="ARBA00022729"/>
    </source>
</evidence>
<accession>A0A6J2XD79</accession>
<feature type="chain" id="PRO_5026869881" evidence="6">
    <location>
        <begin position="19"/>
        <end position="503"/>
    </location>
</feature>
<dbReference type="PANTHER" id="PTHR11010">
    <property type="entry name" value="PROTEASE S28 PRO-X CARBOXYPEPTIDASE-RELATED"/>
    <property type="match status" value="1"/>
</dbReference>